<accession>A0A379B1N7</accession>
<sequence>MNAESLCCPVRINRDFLYLSPETGDIGHTKLITNADYFYDFEEAVNAGLEEIGNQCELSYSDFERLIFGCSAVV</sequence>
<name>A0A379B1N7_NEIGO</name>
<dbReference type="EMBL" id="UGRI01000002">
    <property type="protein sequence ID" value="SUB32421.1"/>
    <property type="molecule type" value="Genomic_DNA"/>
</dbReference>
<reference evidence="1" key="1">
    <citation type="submission" date="2018-06" db="EMBL/GenBank/DDBJ databases">
        <authorList>
            <consortium name="Pathogen Informatics"/>
            <person name="Doyle S."/>
        </authorList>
    </citation>
    <scope>NUCLEOTIDE SEQUENCE [LARGE SCALE GENOMIC DNA]</scope>
    <source>
        <strain evidence="1">NCTC11421</strain>
    </source>
</reference>
<dbReference type="AlphaFoldDB" id="A0A379B1N7"/>
<protein>
    <submittedName>
        <fullName evidence="1">Phage associated protein</fullName>
    </submittedName>
</protein>
<gene>
    <name evidence="1" type="ORF">NCTC11421_03861</name>
</gene>
<proteinExistence type="predicted"/>
<organism evidence="1">
    <name type="scientific">Neisseria gonorrhoeae</name>
    <dbReference type="NCBI Taxonomy" id="485"/>
    <lineage>
        <taxon>Bacteria</taxon>
        <taxon>Pseudomonadati</taxon>
        <taxon>Pseudomonadota</taxon>
        <taxon>Betaproteobacteria</taxon>
        <taxon>Neisseriales</taxon>
        <taxon>Neisseriaceae</taxon>
        <taxon>Neisseria</taxon>
    </lineage>
</organism>
<evidence type="ECO:0000313" key="1">
    <source>
        <dbReference type="EMBL" id="SUB32421.1"/>
    </source>
</evidence>